<accession>A0A7E4WBG8</accession>
<feature type="transmembrane region" description="Helical" evidence="6">
    <location>
        <begin position="151"/>
        <end position="167"/>
    </location>
</feature>
<dbReference type="AlphaFoldDB" id="A0A7E4WBG8"/>
<reference evidence="8" key="1">
    <citation type="journal article" date="2013" name="Genetics">
        <title>The draft genome and transcriptome of Panagrellus redivivus are shaped by the harsh demands of a free-living lifestyle.</title>
        <authorList>
            <person name="Srinivasan J."/>
            <person name="Dillman A.R."/>
            <person name="Macchietto M.G."/>
            <person name="Heikkinen L."/>
            <person name="Lakso M."/>
            <person name="Fracchia K.M."/>
            <person name="Antoshechkin I."/>
            <person name="Mortazavi A."/>
            <person name="Wong G."/>
            <person name="Sternberg P.W."/>
        </authorList>
    </citation>
    <scope>NUCLEOTIDE SEQUENCE [LARGE SCALE GENOMIC DNA]</scope>
    <source>
        <strain evidence="8">MT8872</strain>
    </source>
</reference>
<dbReference type="PROSITE" id="PS50262">
    <property type="entry name" value="G_PROTEIN_RECEP_F1_2"/>
    <property type="match status" value="1"/>
</dbReference>
<evidence type="ECO:0000313" key="9">
    <source>
        <dbReference type="WBParaSite" id="Pan_g8442.t1"/>
    </source>
</evidence>
<keyword evidence="4 6" id="KW-0472">Membrane</keyword>
<protein>
    <submittedName>
        <fullName evidence="9">G_PROTEIN_RECEP_F1_2 domain-containing protein</fullName>
    </submittedName>
</protein>
<dbReference type="PANTHER" id="PTHR47632">
    <property type="entry name" value="FMRFAMIDE PEPTIDE RECEPTOR FAMILY-RELATED"/>
    <property type="match status" value="1"/>
</dbReference>
<feature type="domain" description="G-protein coupled receptors family 1 profile" evidence="7">
    <location>
        <begin position="1"/>
        <end position="164"/>
    </location>
</feature>
<dbReference type="WBParaSite" id="Pan_g8442.t1">
    <property type="protein sequence ID" value="Pan_g8442.t1"/>
    <property type="gene ID" value="Pan_g8442"/>
</dbReference>
<dbReference type="Gene3D" id="1.20.1070.10">
    <property type="entry name" value="Rhodopsin 7-helix transmembrane proteins"/>
    <property type="match status" value="1"/>
</dbReference>
<comment type="subcellular location">
    <subcellularLocation>
        <location evidence="1">Membrane</location>
    </subcellularLocation>
</comment>
<dbReference type="SUPFAM" id="SSF81321">
    <property type="entry name" value="Family A G protein-coupled receptor-like"/>
    <property type="match status" value="1"/>
</dbReference>
<keyword evidence="3 6" id="KW-1133">Transmembrane helix</keyword>
<evidence type="ECO:0000256" key="2">
    <source>
        <dbReference type="ARBA" id="ARBA00022692"/>
    </source>
</evidence>
<dbReference type="GO" id="GO:0016020">
    <property type="term" value="C:membrane"/>
    <property type="evidence" value="ECO:0007669"/>
    <property type="project" value="UniProtKB-SubCell"/>
</dbReference>
<evidence type="ECO:0000256" key="6">
    <source>
        <dbReference type="SAM" id="Phobius"/>
    </source>
</evidence>
<dbReference type="Proteomes" id="UP000492821">
    <property type="component" value="Unassembled WGS sequence"/>
</dbReference>
<feature type="transmembrane region" description="Helical" evidence="6">
    <location>
        <begin position="34"/>
        <end position="58"/>
    </location>
</feature>
<dbReference type="InterPro" id="IPR053326">
    <property type="entry name" value="GPCR1-like"/>
</dbReference>
<keyword evidence="8" id="KW-1185">Reference proteome</keyword>
<evidence type="ECO:0000256" key="4">
    <source>
        <dbReference type="ARBA" id="ARBA00023136"/>
    </source>
</evidence>
<evidence type="ECO:0000259" key="7">
    <source>
        <dbReference type="PROSITE" id="PS50262"/>
    </source>
</evidence>
<evidence type="ECO:0000256" key="1">
    <source>
        <dbReference type="ARBA" id="ARBA00004370"/>
    </source>
</evidence>
<proteinExistence type="predicted"/>
<feature type="transmembrane region" description="Helical" evidence="6">
    <location>
        <begin position="109"/>
        <end position="131"/>
    </location>
</feature>
<reference evidence="9" key="2">
    <citation type="submission" date="2020-10" db="UniProtKB">
        <authorList>
            <consortium name="WormBaseParasite"/>
        </authorList>
    </citation>
    <scope>IDENTIFICATION</scope>
</reference>
<evidence type="ECO:0000313" key="8">
    <source>
        <dbReference type="Proteomes" id="UP000492821"/>
    </source>
</evidence>
<feature type="compositionally biased region" description="Polar residues" evidence="5">
    <location>
        <begin position="337"/>
        <end position="355"/>
    </location>
</feature>
<keyword evidence="2 6" id="KW-0812">Transmembrane</keyword>
<dbReference type="PANTHER" id="PTHR47632:SF4">
    <property type="entry name" value="G-PROTEIN COUPLED RECEPTORS FAMILY 1 PROFILE DOMAIN-CONTAINING PROTEIN"/>
    <property type="match status" value="1"/>
</dbReference>
<name>A0A7E4WBG8_PANRE</name>
<dbReference type="InterPro" id="IPR017452">
    <property type="entry name" value="GPCR_Rhodpsn_7TM"/>
</dbReference>
<evidence type="ECO:0000256" key="5">
    <source>
        <dbReference type="SAM" id="MobiDB-lite"/>
    </source>
</evidence>
<feature type="region of interest" description="Disordered" evidence="5">
    <location>
        <begin position="320"/>
        <end position="355"/>
    </location>
</feature>
<evidence type="ECO:0000256" key="3">
    <source>
        <dbReference type="ARBA" id="ARBA00022989"/>
    </source>
</evidence>
<feature type="region of interest" description="Disordered" evidence="5">
    <location>
        <begin position="226"/>
        <end position="258"/>
    </location>
</feature>
<sequence length="396" mass="43853">MHAVGRCLHQGSNEYVIEICPTTLFYTINTIYNVYMYMVLMTLLPFMFLLVLNAFIVVKQSIQSTSKSNPTENGTTATVAAEASGSHIPLTTKTSTTLSEAPVSSDDTITMIAVVLLFLFCNTLALVVNIIETFFEPDALLLNMLTDLSNFLVIFNSSVNCVIYYIFNNEYREILNEKASRMFKKLCCCCHKNRRPASDQQLFCKMPVSRSTEGSPHTAIIFDRRRSQNNKTAADGENNETKFPEQPPAKADNHDSPIWQRSRLPNGNVDAYWNGGFAETSLGLSAASIRASVMSGFEELCADLVPMDECGDEVDSGWDDEFLSNGNPTPLPGSRLSRLTTTPAPNSQANSTTNPDVCQSWIAEVQIMENRPSGRPHIYVKPISKYVASKMSITAL</sequence>
<organism evidence="8 9">
    <name type="scientific">Panagrellus redivivus</name>
    <name type="common">Microworm</name>
    <dbReference type="NCBI Taxonomy" id="6233"/>
    <lineage>
        <taxon>Eukaryota</taxon>
        <taxon>Metazoa</taxon>
        <taxon>Ecdysozoa</taxon>
        <taxon>Nematoda</taxon>
        <taxon>Chromadorea</taxon>
        <taxon>Rhabditida</taxon>
        <taxon>Tylenchina</taxon>
        <taxon>Panagrolaimomorpha</taxon>
        <taxon>Panagrolaimoidea</taxon>
        <taxon>Panagrolaimidae</taxon>
        <taxon>Panagrellus</taxon>
    </lineage>
</organism>